<dbReference type="Proteomes" id="UP000694562">
    <property type="component" value="Unplaced"/>
</dbReference>
<dbReference type="AlphaFoldDB" id="A0A8C4V376"/>
<protein>
    <submittedName>
        <fullName evidence="1">Uncharacterized protein</fullName>
    </submittedName>
</protein>
<proteinExistence type="predicted"/>
<accession>A0A8C4V376</accession>
<name>A0A8C4V376_FALTI</name>
<organism evidence="1 2">
    <name type="scientific">Falco tinnunculus</name>
    <name type="common">Common kestrel</name>
    <dbReference type="NCBI Taxonomy" id="100819"/>
    <lineage>
        <taxon>Eukaryota</taxon>
        <taxon>Metazoa</taxon>
        <taxon>Chordata</taxon>
        <taxon>Craniata</taxon>
        <taxon>Vertebrata</taxon>
        <taxon>Euteleostomi</taxon>
        <taxon>Archelosauria</taxon>
        <taxon>Archosauria</taxon>
        <taxon>Dinosauria</taxon>
        <taxon>Saurischia</taxon>
        <taxon>Theropoda</taxon>
        <taxon>Coelurosauria</taxon>
        <taxon>Aves</taxon>
        <taxon>Neognathae</taxon>
        <taxon>Neoaves</taxon>
        <taxon>Telluraves</taxon>
        <taxon>Australaves</taxon>
        <taxon>Falconiformes</taxon>
        <taxon>Falconidae</taxon>
        <taxon>Falco</taxon>
    </lineage>
</organism>
<reference evidence="1" key="1">
    <citation type="submission" date="2025-08" db="UniProtKB">
        <authorList>
            <consortium name="Ensembl"/>
        </authorList>
    </citation>
    <scope>IDENTIFICATION</scope>
</reference>
<sequence>EGTGCPLAMSAEVAVSEGAGREMEALCSELLLPPPGEAGAVESPDVASTDLAGTPPLSASQDLLLAEASMSGEGAHAEGSNVEIFIEAVAGNVTLSNAANATGMGCREGNMGPTALDRGTEVWLGPLSLPAGTLGTPQCPCVSDPVCIMSVVLPSSADLAQAGSVDGEGWLWELHVG</sequence>
<evidence type="ECO:0000313" key="1">
    <source>
        <dbReference type="Ensembl" id="ENSFTIP00000018483.1"/>
    </source>
</evidence>
<evidence type="ECO:0000313" key="2">
    <source>
        <dbReference type="Proteomes" id="UP000694562"/>
    </source>
</evidence>
<dbReference type="Ensembl" id="ENSFTIT00000019256.1">
    <property type="protein sequence ID" value="ENSFTIP00000018483.1"/>
    <property type="gene ID" value="ENSFTIG00000012227.1"/>
</dbReference>
<reference evidence="1" key="2">
    <citation type="submission" date="2025-09" db="UniProtKB">
        <authorList>
            <consortium name="Ensembl"/>
        </authorList>
    </citation>
    <scope>IDENTIFICATION</scope>
</reference>
<keyword evidence="2" id="KW-1185">Reference proteome</keyword>